<reference evidence="2 3" key="1">
    <citation type="submission" date="2019-06" db="EMBL/GenBank/DDBJ databases">
        <title>Sequencing the genomes of 1000 actinobacteria strains.</title>
        <authorList>
            <person name="Klenk H.-P."/>
        </authorList>
    </citation>
    <scope>NUCLEOTIDE SEQUENCE [LARGE SCALE GENOMIC DNA]</scope>
    <source>
        <strain evidence="2 3">DSM 41649</strain>
    </source>
</reference>
<organism evidence="2 3">
    <name type="scientific">Kitasatospora atroaurantiaca</name>
    <dbReference type="NCBI Taxonomy" id="285545"/>
    <lineage>
        <taxon>Bacteria</taxon>
        <taxon>Bacillati</taxon>
        <taxon>Actinomycetota</taxon>
        <taxon>Actinomycetes</taxon>
        <taxon>Kitasatosporales</taxon>
        <taxon>Streptomycetaceae</taxon>
        <taxon>Kitasatospora</taxon>
    </lineage>
</organism>
<feature type="transmembrane region" description="Helical" evidence="1">
    <location>
        <begin position="122"/>
        <end position="142"/>
    </location>
</feature>
<dbReference type="AlphaFoldDB" id="A0A561EQW4"/>
<evidence type="ECO:0000313" key="2">
    <source>
        <dbReference type="EMBL" id="TWE18006.1"/>
    </source>
</evidence>
<dbReference type="RefSeq" id="WP_145791050.1">
    <property type="nucleotide sequence ID" value="NZ_BAAABR010000029.1"/>
</dbReference>
<dbReference type="Proteomes" id="UP000318416">
    <property type="component" value="Unassembled WGS sequence"/>
</dbReference>
<keyword evidence="1" id="KW-0812">Transmembrane</keyword>
<keyword evidence="3" id="KW-1185">Reference proteome</keyword>
<protein>
    <submittedName>
        <fullName evidence="2">Uncharacterized protein</fullName>
    </submittedName>
</protein>
<keyword evidence="1" id="KW-1133">Transmembrane helix</keyword>
<name>A0A561EQW4_9ACTN</name>
<feature type="transmembrane region" description="Helical" evidence="1">
    <location>
        <begin position="95"/>
        <end position="116"/>
    </location>
</feature>
<feature type="transmembrane region" description="Helical" evidence="1">
    <location>
        <begin position="53"/>
        <end position="74"/>
    </location>
</feature>
<dbReference type="EMBL" id="VIVR01000001">
    <property type="protein sequence ID" value="TWE18006.1"/>
    <property type="molecule type" value="Genomic_DNA"/>
</dbReference>
<feature type="transmembrane region" description="Helical" evidence="1">
    <location>
        <begin position="21"/>
        <end position="41"/>
    </location>
</feature>
<gene>
    <name evidence="2" type="ORF">FB465_3053</name>
</gene>
<accession>A0A561EQW4</accession>
<comment type="caution">
    <text evidence="2">The sequence shown here is derived from an EMBL/GenBank/DDBJ whole genome shotgun (WGS) entry which is preliminary data.</text>
</comment>
<evidence type="ECO:0000256" key="1">
    <source>
        <dbReference type="SAM" id="Phobius"/>
    </source>
</evidence>
<evidence type="ECO:0000313" key="3">
    <source>
        <dbReference type="Proteomes" id="UP000318416"/>
    </source>
</evidence>
<keyword evidence="1" id="KW-0472">Membrane</keyword>
<sequence length="149" mass="15504">MGHGDLSRKDNRQLAVASATLGPWRTAAAVGTVVGGAALAVDVVTGHWSMDILAGPVGLALFFFFLVGTVGGRIRQDTGDRRLRRWADEHPWQSVLPAAGALLVLNTLALTLLGSWGLFGALFTSLLPAGVLLIVAGVVGSVKRARHSG</sequence>
<proteinExistence type="predicted"/>